<dbReference type="WBParaSite" id="EVEC_0000021801-mRNA-1">
    <property type="protein sequence ID" value="EVEC_0000021801-mRNA-1"/>
    <property type="gene ID" value="EVEC_0000021801"/>
</dbReference>
<evidence type="ECO:0000313" key="3">
    <source>
        <dbReference type="WBParaSite" id="EVEC_0000021801-mRNA-1"/>
    </source>
</evidence>
<dbReference type="STRING" id="51028.A0A0N4USU0"/>
<name>A0A0N4USU0_ENTVE</name>
<reference evidence="3" key="1">
    <citation type="submission" date="2017-02" db="UniProtKB">
        <authorList>
            <consortium name="WormBaseParasite"/>
        </authorList>
    </citation>
    <scope>IDENTIFICATION</scope>
</reference>
<dbReference type="Proteomes" id="UP000274131">
    <property type="component" value="Unassembled WGS sequence"/>
</dbReference>
<dbReference type="EMBL" id="UXUI01000100">
    <property type="protein sequence ID" value="VDD85012.1"/>
    <property type="molecule type" value="Genomic_DNA"/>
</dbReference>
<reference evidence="1 2" key="2">
    <citation type="submission" date="2018-10" db="EMBL/GenBank/DDBJ databases">
        <authorList>
            <consortium name="Pathogen Informatics"/>
        </authorList>
    </citation>
    <scope>NUCLEOTIDE SEQUENCE [LARGE SCALE GENOMIC DNA]</scope>
</reference>
<organism evidence="3">
    <name type="scientific">Enterobius vermicularis</name>
    <name type="common">Human pinworm</name>
    <dbReference type="NCBI Taxonomy" id="51028"/>
    <lineage>
        <taxon>Eukaryota</taxon>
        <taxon>Metazoa</taxon>
        <taxon>Ecdysozoa</taxon>
        <taxon>Nematoda</taxon>
        <taxon>Chromadorea</taxon>
        <taxon>Rhabditida</taxon>
        <taxon>Spirurina</taxon>
        <taxon>Oxyuridomorpha</taxon>
        <taxon>Oxyuroidea</taxon>
        <taxon>Oxyuridae</taxon>
        <taxon>Enterobius</taxon>
    </lineage>
</organism>
<evidence type="ECO:0000313" key="2">
    <source>
        <dbReference type="Proteomes" id="UP000274131"/>
    </source>
</evidence>
<dbReference type="OrthoDB" id="5856787at2759"/>
<protein>
    <submittedName>
        <fullName evidence="3">AAA_12 domain-containing protein</fullName>
    </submittedName>
</protein>
<gene>
    <name evidence="1" type="ORF">EVEC_LOCUS155</name>
</gene>
<evidence type="ECO:0000313" key="1">
    <source>
        <dbReference type="EMBL" id="VDD85012.1"/>
    </source>
</evidence>
<accession>A0A0N4USU0</accession>
<dbReference type="Gene3D" id="3.40.50.300">
    <property type="entry name" value="P-loop containing nucleotide triphosphate hydrolases"/>
    <property type="match status" value="1"/>
</dbReference>
<sequence>MAMIANLPTIERILVTGDQYQLPSYSSAVPGKIISLRHEGAIEKLIGNSVFRCVSLNKNFRSHPILVEALSVASYNGQLVPERTSEKRHQWRVLGFPTPTDSLPVLTLQTTGWKQLTLERSWSNDLHNEATLRLRRFIVDKIPSAPVVLSCYYSTSVARITALDPESQVFSINRHQDRDCDSAIIVTTRITQESVRQNVDFVLDP</sequence>
<dbReference type="AlphaFoldDB" id="A0A0N4USU0"/>
<keyword evidence="2" id="KW-1185">Reference proteome</keyword>
<dbReference type="InterPro" id="IPR027417">
    <property type="entry name" value="P-loop_NTPase"/>
</dbReference>
<proteinExistence type="predicted"/>